<accession>A0A248UCD4</accession>
<protein>
    <submittedName>
        <fullName evidence="1">Uncharacterized protein</fullName>
    </submittedName>
</protein>
<dbReference type="KEGG" id="och:CES85_5271"/>
<gene>
    <name evidence="1" type="ORF">CES85_5271</name>
</gene>
<evidence type="ECO:0000313" key="2">
    <source>
        <dbReference type="Proteomes" id="UP000215256"/>
    </source>
</evidence>
<organism evidence="1 2">
    <name type="scientific">Ochrobactrum quorumnocens</name>
    <dbReference type="NCBI Taxonomy" id="271865"/>
    <lineage>
        <taxon>Bacteria</taxon>
        <taxon>Pseudomonadati</taxon>
        <taxon>Pseudomonadota</taxon>
        <taxon>Alphaproteobacteria</taxon>
        <taxon>Hyphomicrobiales</taxon>
        <taxon>Brucellaceae</taxon>
        <taxon>Brucella/Ochrobactrum group</taxon>
        <taxon>Ochrobactrum</taxon>
    </lineage>
</organism>
<evidence type="ECO:0000313" key="1">
    <source>
        <dbReference type="EMBL" id="ASV84477.1"/>
    </source>
</evidence>
<dbReference type="EMBL" id="CP022603">
    <property type="protein sequence ID" value="ASV84477.1"/>
    <property type="molecule type" value="Genomic_DNA"/>
</dbReference>
<sequence length="58" mass="6512">MIHTGYRTTKEVATFISDSSELVAQWSVAAYAFNLMLQGDANGINFRFNASLFHDLIK</sequence>
<reference evidence="1 2" key="1">
    <citation type="submission" date="2017-07" db="EMBL/GenBank/DDBJ databases">
        <title>Phylogenetic study on the rhizospheric bacterium Ochrobactrum sp. A44.</title>
        <authorList>
            <person name="Krzyzanowska D.M."/>
            <person name="Ossowicki A."/>
            <person name="Rajewska M."/>
            <person name="Maciag T."/>
            <person name="Kaczynski Z."/>
            <person name="Czerwicka M."/>
            <person name="Jafra S."/>
        </authorList>
    </citation>
    <scope>NUCLEOTIDE SEQUENCE [LARGE SCALE GENOMIC DNA]</scope>
    <source>
        <strain evidence="1 2">A44</strain>
    </source>
</reference>
<dbReference type="AlphaFoldDB" id="A0A248UCD4"/>
<name>A0A248UCD4_9HYPH</name>
<dbReference type="Proteomes" id="UP000215256">
    <property type="component" value="Chromosome 2"/>
</dbReference>
<proteinExistence type="predicted"/>